<evidence type="ECO:0000259" key="2">
    <source>
        <dbReference type="PROSITE" id="PS51178"/>
    </source>
</evidence>
<proteinExistence type="predicted"/>
<dbReference type="InterPro" id="IPR005543">
    <property type="entry name" value="PASTA_dom"/>
</dbReference>
<dbReference type="Gene3D" id="3.30.10.20">
    <property type="match status" value="1"/>
</dbReference>
<dbReference type="Pfam" id="PF03793">
    <property type="entry name" value="PASTA"/>
    <property type="match status" value="2"/>
</dbReference>
<dbReference type="SMART" id="SM00740">
    <property type="entry name" value="PASTA"/>
    <property type="match status" value="2"/>
</dbReference>
<dbReference type="RefSeq" id="WP_195900566.1">
    <property type="nucleotide sequence ID" value="NZ_JADOGI010000170.1"/>
</dbReference>
<protein>
    <submittedName>
        <fullName evidence="3">PASTA domain-containing protein</fullName>
    </submittedName>
</protein>
<accession>A0A931F196</accession>
<feature type="region of interest" description="Disordered" evidence="1">
    <location>
        <begin position="134"/>
        <end position="204"/>
    </location>
</feature>
<gene>
    <name evidence="3" type="ORF">ITP53_39395</name>
</gene>
<evidence type="ECO:0000256" key="1">
    <source>
        <dbReference type="SAM" id="MobiDB-lite"/>
    </source>
</evidence>
<feature type="domain" description="PASTA" evidence="2">
    <location>
        <begin position="31"/>
        <end position="101"/>
    </location>
</feature>
<organism evidence="3 4">
    <name type="scientific">Nonomuraea cypriaca</name>
    <dbReference type="NCBI Taxonomy" id="1187855"/>
    <lineage>
        <taxon>Bacteria</taxon>
        <taxon>Bacillati</taxon>
        <taxon>Actinomycetota</taxon>
        <taxon>Actinomycetes</taxon>
        <taxon>Streptosporangiales</taxon>
        <taxon>Streptosporangiaceae</taxon>
        <taxon>Nonomuraea</taxon>
    </lineage>
</organism>
<sequence length="204" mass="21231">MAVGGLVVLGGCTAVVLNLGDGARVAAVASSPAAATLPDLRGKSLEHARVKAEAGGWDLESDSLAGGDTCPDSDACFVYRVKPGVGELVQPGGKVEVRYVTKSERAWYRKHTRMPKVVGWTEERARKSFAPVAGAVTSESEESAGVPTGQVIGQSPKAGKPLKVGQAVKLTVSRGPSDTGAGDPDVDVDNHDGESKFCSRRKWC</sequence>
<reference evidence="3" key="1">
    <citation type="submission" date="2020-11" db="EMBL/GenBank/DDBJ databases">
        <title>Whole-genome analyses of Nonomuraea sp. K274.</title>
        <authorList>
            <person name="Veyisoglu A."/>
        </authorList>
    </citation>
    <scope>NUCLEOTIDE SEQUENCE</scope>
    <source>
        <strain evidence="3">K274</strain>
    </source>
</reference>
<comment type="caution">
    <text evidence="3">The sequence shown here is derived from an EMBL/GenBank/DDBJ whole genome shotgun (WGS) entry which is preliminary data.</text>
</comment>
<evidence type="ECO:0000313" key="4">
    <source>
        <dbReference type="Proteomes" id="UP000605361"/>
    </source>
</evidence>
<dbReference type="Proteomes" id="UP000605361">
    <property type="component" value="Unassembled WGS sequence"/>
</dbReference>
<dbReference type="AlphaFoldDB" id="A0A931F196"/>
<evidence type="ECO:0000313" key="3">
    <source>
        <dbReference type="EMBL" id="MBF8191659.1"/>
    </source>
</evidence>
<dbReference type="PROSITE" id="PS51178">
    <property type="entry name" value="PASTA"/>
    <property type="match status" value="2"/>
</dbReference>
<dbReference type="CDD" id="cd06577">
    <property type="entry name" value="PASTA_pknB"/>
    <property type="match status" value="1"/>
</dbReference>
<name>A0A931F196_9ACTN</name>
<keyword evidence="4" id="KW-1185">Reference proteome</keyword>
<feature type="domain" description="PASTA" evidence="2">
    <location>
        <begin position="110"/>
        <end position="174"/>
    </location>
</feature>
<feature type="compositionally biased region" description="Basic and acidic residues" evidence="1">
    <location>
        <begin position="188"/>
        <end position="197"/>
    </location>
</feature>
<dbReference type="EMBL" id="JADOGI010000170">
    <property type="protein sequence ID" value="MBF8191659.1"/>
    <property type="molecule type" value="Genomic_DNA"/>
</dbReference>